<evidence type="ECO:0000259" key="1">
    <source>
        <dbReference type="PROSITE" id="PS50835"/>
    </source>
</evidence>
<evidence type="ECO:0000313" key="2">
    <source>
        <dbReference type="EMBL" id="MEK8026998.1"/>
    </source>
</evidence>
<keyword evidence="3" id="KW-1185">Reference proteome</keyword>
<dbReference type="RefSeq" id="WP_341374782.1">
    <property type="nucleotide sequence ID" value="NZ_JBBUTF010000012.1"/>
</dbReference>
<proteinExistence type="predicted"/>
<dbReference type="InterPro" id="IPR013783">
    <property type="entry name" value="Ig-like_fold"/>
</dbReference>
<dbReference type="Pfam" id="PF07679">
    <property type="entry name" value="I-set"/>
    <property type="match status" value="1"/>
</dbReference>
<evidence type="ECO:0000313" key="3">
    <source>
        <dbReference type="Proteomes" id="UP001368500"/>
    </source>
</evidence>
<dbReference type="InterPro" id="IPR007110">
    <property type="entry name" value="Ig-like_dom"/>
</dbReference>
<dbReference type="PANTHER" id="PTHR37489">
    <property type="entry name" value="DUF3500 DOMAIN-CONTAINING PROTEIN"/>
    <property type="match status" value="1"/>
</dbReference>
<comment type="caution">
    <text evidence="2">The sequence shown here is derived from an EMBL/GenBank/DDBJ whole genome shotgun (WGS) entry which is preliminary data.</text>
</comment>
<dbReference type="Gene3D" id="2.60.40.10">
    <property type="entry name" value="Immunoglobulins"/>
    <property type="match status" value="1"/>
</dbReference>
<sequence>MASVGASTTLSVTAAGADTLVYQWYKDGSALSGATAATYTVASAASTDTGTYHVVVTNAKGTATSSKVTLNVTTATTATQTAQVTGAAQAFLATLSSTQQATAQTTYALDTARHWSNLPASMVSRNGVSWGSLSDAQKVAARALVIAALGSTGNQQHVDMQAAENYLYASGGGSSYGEGQYYIAVLGTPSTTGFWMLQITGHHLTHNLAFNGTVKSPTPLFMGVEPKAAFTYGGNTSDPMKVQREAVAALGSALTGYSAAKFSGTYTDLVFGANGSGSIDGSCPHAFSGVSEHGIAYASLSSTAQALVQSVIKAYVNTQASEYAADILAAYLSDSALAQTTIGYSGSGTVTASNNYFRIEGPRVWIEFSVQGGVIFNKDIHFHTIWRDKTGDYGGQCGAS</sequence>
<dbReference type="InterPro" id="IPR013098">
    <property type="entry name" value="Ig_I-set"/>
</dbReference>
<accession>A0ABU9BEF8</accession>
<gene>
    <name evidence="2" type="ORF">AACH11_13590</name>
</gene>
<reference evidence="2 3" key="1">
    <citation type="submission" date="2024-04" db="EMBL/GenBank/DDBJ databases">
        <title>Novel species of the genus Ideonella isolated from streams.</title>
        <authorList>
            <person name="Lu H."/>
        </authorList>
    </citation>
    <scope>NUCLEOTIDE SEQUENCE [LARGE SCALE GENOMIC DNA]</scope>
    <source>
        <strain evidence="2 3">BYS139W</strain>
    </source>
</reference>
<dbReference type="InterPro" id="IPR021889">
    <property type="entry name" value="DUF3500"/>
</dbReference>
<dbReference type="CDD" id="cd00096">
    <property type="entry name" value="Ig"/>
    <property type="match status" value="1"/>
</dbReference>
<dbReference type="Pfam" id="PF12006">
    <property type="entry name" value="DUF3500"/>
    <property type="match status" value="1"/>
</dbReference>
<dbReference type="EMBL" id="JBBUTF010000012">
    <property type="protein sequence ID" value="MEK8026998.1"/>
    <property type="molecule type" value="Genomic_DNA"/>
</dbReference>
<dbReference type="PANTHER" id="PTHR37489:SF1">
    <property type="entry name" value="DUF3500 DOMAIN-CONTAINING PROTEIN"/>
    <property type="match status" value="1"/>
</dbReference>
<dbReference type="Proteomes" id="UP001368500">
    <property type="component" value="Unassembled WGS sequence"/>
</dbReference>
<dbReference type="PROSITE" id="PS50835">
    <property type="entry name" value="IG_LIKE"/>
    <property type="match status" value="1"/>
</dbReference>
<feature type="domain" description="Ig-like" evidence="1">
    <location>
        <begin position="1"/>
        <end position="71"/>
    </location>
</feature>
<dbReference type="SUPFAM" id="SSF48726">
    <property type="entry name" value="Immunoglobulin"/>
    <property type="match status" value="1"/>
</dbReference>
<name>A0ABU9BEF8_9BURK</name>
<protein>
    <submittedName>
        <fullName evidence="2">DUF3500 domain-containing protein</fullName>
    </submittedName>
</protein>
<dbReference type="InterPro" id="IPR036179">
    <property type="entry name" value="Ig-like_dom_sf"/>
</dbReference>
<organism evidence="2 3">
    <name type="scientific">Pseudaquabacterium rugosum</name>
    <dbReference type="NCBI Taxonomy" id="2984194"/>
    <lineage>
        <taxon>Bacteria</taxon>
        <taxon>Pseudomonadati</taxon>
        <taxon>Pseudomonadota</taxon>
        <taxon>Betaproteobacteria</taxon>
        <taxon>Burkholderiales</taxon>
        <taxon>Sphaerotilaceae</taxon>
        <taxon>Pseudaquabacterium</taxon>
    </lineage>
</organism>